<evidence type="ECO:0000313" key="12">
    <source>
        <dbReference type="Proteomes" id="UP000494245"/>
    </source>
</evidence>
<keyword evidence="5" id="KW-0812">Transmembrane</keyword>
<keyword evidence="12" id="KW-1185">Reference proteome</keyword>
<evidence type="ECO:0008006" key="13">
    <source>
        <dbReference type="Google" id="ProtNLM"/>
    </source>
</evidence>
<dbReference type="Pfam" id="PF02321">
    <property type="entry name" value="OEP"/>
    <property type="match status" value="1"/>
</dbReference>
<keyword evidence="8" id="KW-0175">Coiled coil</keyword>
<feature type="compositionally biased region" description="Basic and acidic residues" evidence="9">
    <location>
        <begin position="30"/>
        <end position="45"/>
    </location>
</feature>
<evidence type="ECO:0000256" key="6">
    <source>
        <dbReference type="ARBA" id="ARBA00023136"/>
    </source>
</evidence>
<sequence length="540" mass="60319">MRLARRPNFRLTALCLAALIMLFAAPALAAKDKSNSAEKPDKIRSYETLPTAPPAPDKPVQPMDAGQAQQPGDAKHAKQAQPAVPAKPAAQTQAQPPAQAQAKSGLPGSEPLPSGAMPANGERPMSTSIKQPADFHECVRVALVQSPLLVRSALEIETKRLDVQDAWSTFVPTVSINTTYWFRMPTKIDGTQDKPYTISFSTGQWNPVLSTFEVQARNEMANIAVLGHLKVISAGLVRLATDFIQLEAVESQRAVSKDRLELAQKNLTFYKTRLGIGQATQLEIKLAETRIDIAKAELEQIESIRNSVMDDIKFILGVPFTNKLELDVAAARKQIMGAFTIADVTDEKIRANSFDLRMAEYERRLQKKNIGLSYVKLLPSFGFTFQTVDSLNSSTTYKNEGFPFYPGINISMPLDYWTKGREISRQYKKLEQTNAQNKAKEFELIVSVQKALSDYQTAASELRMSTATVEFHRLRDEQSEYQFKSGQTDFDKLVDSRSLLYDNKQKMLLAQSKRDIALLTLMGLSGDLRQKYVDIESWEK</sequence>
<dbReference type="GO" id="GO:0015562">
    <property type="term" value="F:efflux transmembrane transporter activity"/>
    <property type="evidence" value="ECO:0007669"/>
    <property type="project" value="InterPro"/>
</dbReference>
<organism evidence="11 12">
    <name type="scientific">Fundidesulfovibrio magnetotacticus</name>
    <dbReference type="NCBI Taxonomy" id="2730080"/>
    <lineage>
        <taxon>Bacteria</taxon>
        <taxon>Pseudomonadati</taxon>
        <taxon>Thermodesulfobacteriota</taxon>
        <taxon>Desulfovibrionia</taxon>
        <taxon>Desulfovibrionales</taxon>
        <taxon>Desulfovibrionaceae</taxon>
        <taxon>Fundidesulfovibrio</taxon>
    </lineage>
</organism>
<evidence type="ECO:0000256" key="3">
    <source>
        <dbReference type="ARBA" id="ARBA00022448"/>
    </source>
</evidence>
<dbReference type="PANTHER" id="PTHR30026:SF20">
    <property type="entry name" value="OUTER MEMBRANE PROTEIN TOLC"/>
    <property type="match status" value="1"/>
</dbReference>
<dbReference type="PANTHER" id="PTHR30026">
    <property type="entry name" value="OUTER MEMBRANE PROTEIN TOLC"/>
    <property type="match status" value="1"/>
</dbReference>
<evidence type="ECO:0000256" key="9">
    <source>
        <dbReference type="SAM" id="MobiDB-lite"/>
    </source>
</evidence>
<evidence type="ECO:0000256" key="4">
    <source>
        <dbReference type="ARBA" id="ARBA00022452"/>
    </source>
</evidence>
<dbReference type="EMBL" id="BLTE01000021">
    <property type="protein sequence ID" value="GFK95736.1"/>
    <property type="molecule type" value="Genomic_DNA"/>
</dbReference>
<name>A0A6V8M1A5_9BACT</name>
<dbReference type="InterPro" id="IPR003423">
    <property type="entry name" value="OMP_efflux"/>
</dbReference>
<proteinExistence type="inferred from homology"/>
<evidence type="ECO:0000313" key="11">
    <source>
        <dbReference type="EMBL" id="GFK95736.1"/>
    </source>
</evidence>
<feature type="compositionally biased region" description="Low complexity" evidence="9">
    <location>
        <begin position="79"/>
        <end position="103"/>
    </location>
</feature>
<keyword evidence="4" id="KW-1134">Transmembrane beta strand</keyword>
<evidence type="ECO:0000256" key="7">
    <source>
        <dbReference type="ARBA" id="ARBA00023237"/>
    </source>
</evidence>
<evidence type="ECO:0000256" key="10">
    <source>
        <dbReference type="SAM" id="SignalP"/>
    </source>
</evidence>
<accession>A0A6V8M1A5</accession>
<feature type="coiled-coil region" evidence="8">
    <location>
        <begin position="246"/>
        <end position="304"/>
    </location>
</feature>
<comment type="similarity">
    <text evidence="2">Belongs to the outer membrane factor (OMF) (TC 1.B.17) family.</text>
</comment>
<comment type="caution">
    <text evidence="11">The sequence shown here is derived from an EMBL/GenBank/DDBJ whole genome shotgun (WGS) entry which is preliminary data.</text>
</comment>
<dbReference type="GO" id="GO:1990281">
    <property type="term" value="C:efflux pump complex"/>
    <property type="evidence" value="ECO:0007669"/>
    <property type="project" value="TreeGrafter"/>
</dbReference>
<dbReference type="RefSeq" id="WP_173086875.1">
    <property type="nucleotide sequence ID" value="NZ_BLTE01000021.1"/>
</dbReference>
<evidence type="ECO:0000256" key="8">
    <source>
        <dbReference type="SAM" id="Coils"/>
    </source>
</evidence>
<feature type="chain" id="PRO_5028980176" description="Outer membrane protein" evidence="10">
    <location>
        <begin position="30"/>
        <end position="540"/>
    </location>
</feature>
<dbReference type="GO" id="GO:0015288">
    <property type="term" value="F:porin activity"/>
    <property type="evidence" value="ECO:0007669"/>
    <property type="project" value="TreeGrafter"/>
</dbReference>
<reference evidence="11 12" key="2">
    <citation type="submission" date="2020-05" db="EMBL/GenBank/DDBJ databases">
        <title>Draft genome sequence of Desulfovibrio sp. strainFSS-1.</title>
        <authorList>
            <person name="Shimoshige H."/>
            <person name="Kobayashi H."/>
            <person name="Maekawa T."/>
        </authorList>
    </citation>
    <scope>NUCLEOTIDE SEQUENCE [LARGE SCALE GENOMIC DNA]</scope>
    <source>
        <strain evidence="11 12">SIID29052-01</strain>
    </source>
</reference>
<keyword evidence="6" id="KW-0472">Membrane</keyword>
<evidence type="ECO:0000256" key="1">
    <source>
        <dbReference type="ARBA" id="ARBA00004442"/>
    </source>
</evidence>
<dbReference type="InterPro" id="IPR051906">
    <property type="entry name" value="TolC-like"/>
</dbReference>
<comment type="subcellular location">
    <subcellularLocation>
        <location evidence="1">Cell outer membrane</location>
    </subcellularLocation>
</comment>
<evidence type="ECO:0000256" key="2">
    <source>
        <dbReference type="ARBA" id="ARBA00007613"/>
    </source>
</evidence>
<dbReference type="GO" id="GO:0009279">
    <property type="term" value="C:cell outer membrane"/>
    <property type="evidence" value="ECO:0007669"/>
    <property type="project" value="UniProtKB-SubCell"/>
</dbReference>
<dbReference type="AlphaFoldDB" id="A0A6V8M1A5"/>
<keyword evidence="3" id="KW-0813">Transport</keyword>
<feature type="signal peptide" evidence="10">
    <location>
        <begin position="1"/>
        <end position="29"/>
    </location>
</feature>
<protein>
    <recommendedName>
        <fullName evidence="13">Outer membrane protein</fullName>
    </recommendedName>
</protein>
<keyword evidence="10" id="KW-0732">Signal</keyword>
<dbReference type="Proteomes" id="UP000494245">
    <property type="component" value="Unassembled WGS sequence"/>
</dbReference>
<keyword evidence="7" id="KW-0998">Cell outer membrane</keyword>
<gene>
    <name evidence="11" type="ORF">NNJEOMEG_03604</name>
</gene>
<dbReference type="SUPFAM" id="SSF56954">
    <property type="entry name" value="Outer membrane efflux proteins (OEP)"/>
    <property type="match status" value="1"/>
</dbReference>
<feature type="region of interest" description="Disordered" evidence="9">
    <location>
        <begin position="30"/>
        <end position="128"/>
    </location>
</feature>
<evidence type="ECO:0000256" key="5">
    <source>
        <dbReference type="ARBA" id="ARBA00022692"/>
    </source>
</evidence>
<dbReference type="Gene3D" id="1.20.1600.10">
    <property type="entry name" value="Outer membrane efflux proteins (OEP)"/>
    <property type="match status" value="1"/>
</dbReference>
<reference evidence="11 12" key="1">
    <citation type="submission" date="2020-04" db="EMBL/GenBank/DDBJ databases">
        <authorList>
            <consortium name="Desulfovibrio sp. FSS-1 genome sequencing consortium"/>
            <person name="Shimoshige H."/>
            <person name="Kobayashi H."/>
            <person name="Maekawa T."/>
        </authorList>
    </citation>
    <scope>NUCLEOTIDE SEQUENCE [LARGE SCALE GENOMIC DNA]</scope>
    <source>
        <strain evidence="11 12">SIID29052-01</strain>
    </source>
</reference>